<dbReference type="InterPro" id="IPR001841">
    <property type="entry name" value="Znf_RING"/>
</dbReference>
<dbReference type="STRING" id="3218.A0A2K1JTB3"/>
<evidence type="ECO:0008006" key="7">
    <source>
        <dbReference type="Google" id="ProtNLM"/>
    </source>
</evidence>
<dbReference type="Pfam" id="PF13639">
    <property type="entry name" value="zf-RING_2"/>
    <property type="match status" value="1"/>
</dbReference>
<dbReference type="PANTHER" id="PTHR21540">
    <property type="entry name" value="RING FINGER AND SWIM DOMAIN-CONTAINING PROTEIN 2"/>
    <property type="match status" value="1"/>
</dbReference>
<evidence type="ECO:0000259" key="2">
    <source>
        <dbReference type="PROSITE" id="PS50089"/>
    </source>
</evidence>
<dbReference type="AlphaFoldDB" id="A0A2K1JTB3"/>
<protein>
    <recommendedName>
        <fullName evidence="7">SWIM-type domain-containing protein</fullName>
    </recommendedName>
</protein>
<evidence type="ECO:0000313" key="6">
    <source>
        <dbReference type="Proteomes" id="UP000006727"/>
    </source>
</evidence>
<dbReference type="Proteomes" id="UP000006727">
    <property type="component" value="Chromosome 11"/>
</dbReference>
<organism evidence="4">
    <name type="scientific">Physcomitrium patens</name>
    <name type="common">Spreading-leaved earth moss</name>
    <name type="synonym">Physcomitrella patens</name>
    <dbReference type="NCBI Taxonomy" id="3218"/>
    <lineage>
        <taxon>Eukaryota</taxon>
        <taxon>Viridiplantae</taxon>
        <taxon>Streptophyta</taxon>
        <taxon>Embryophyta</taxon>
        <taxon>Bryophyta</taxon>
        <taxon>Bryophytina</taxon>
        <taxon>Bryopsida</taxon>
        <taxon>Funariidae</taxon>
        <taxon>Funariales</taxon>
        <taxon>Funariaceae</taxon>
        <taxon>Physcomitrium</taxon>
    </lineage>
</organism>
<dbReference type="PROSITE" id="PS50966">
    <property type="entry name" value="ZF_SWIM"/>
    <property type="match status" value="1"/>
</dbReference>
<dbReference type="Gramene" id="Pp3c11_3140V3.1">
    <property type="protein sequence ID" value="Pp3c11_3140V3.1"/>
    <property type="gene ID" value="Pp3c11_3140"/>
</dbReference>
<feature type="domain" description="SWIM-type" evidence="3">
    <location>
        <begin position="45"/>
        <end position="77"/>
    </location>
</feature>
<keyword evidence="1" id="KW-0479">Metal-binding</keyword>
<keyword evidence="1" id="KW-0863">Zinc-finger</keyword>
<accession>A0A2K1JTB3</accession>
<dbReference type="SUPFAM" id="SSF57850">
    <property type="entry name" value="RING/U-box"/>
    <property type="match status" value="1"/>
</dbReference>
<dbReference type="Gene3D" id="3.30.40.10">
    <property type="entry name" value="Zinc/RING finger domain, C3HC4 (zinc finger)"/>
    <property type="match status" value="1"/>
</dbReference>
<dbReference type="GO" id="GO:0008270">
    <property type="term" value="F:zinc ion binding"/>
    <property type="evidence" value="ECO:0007669"/>
    <property type="project" value="UniProtKB-KW"/>
</dbReference>
<sequence>MAVKERIQRAYNHRLYLIDKKMMDSEESLLTGCEFFVLGATGNVYSVKLEKLPSCTCPDARRGNICKHFLFVMLRVLKLPESDTRVWQKALLQTELEDLLKISAINEDIVASQLVRQRFHEITGTNSKSDASPNETQKSIQRDINGDCPVCYEAMAGDDNKPVEPIIFCKSCGNNVHRDCFDRWSGSKRSTGGRVTCIYCRADWLDIGSKNSQNVGIDRGGYVNLASYSEGHVNQDTSLESLYPNSLEWLDSHNR</sequence>
<keyword evidence="1" id="KW-0862">Zinc</keyword>
<name>A0A2K1JTB3_PHYPA</name>
<feature type="domain" description="RING-type" evidence="2">
    <location>
        <begin position="148"/>
        <end position="201"/>
    </location>
</feature>
<dbReference type="EnsemblPlants" id="Pp3c11_3140V3.1">
    <property type="protein sequence ID" value="Pp3c11_3140V3.1"/>
    <property type="gene ID" value="Pp3c11_3140"/>
</dbReference>
<dbReference type="InterPro" id="IPR013083">
    <property type="entry name" value="Znf_RING/FYVE/PHD"/>
</dbReference>
<reference evidence="4 6" key="2">
    <citation type="journal article" date="2018" name="Plant J.">
        <title>The Physcomitrella patens chromosome-scale assembly reveals moss genome structure and evolution.</title>
        <authorList>
            <person name="Lang D."/>
            <person name="Ullrich K.K."/>
            <person name="Murat F."/>
            <person name="Fuchs J."/>
            <person name="Jenkins J."/>
            <person name="Haas F.B."/>
            <person name="Piednoel M."/>
            <person name="Gundlach H."/>
            <person name="Van Bel M."/>
            <person name="Meyberg R."/>
            <person name="Vives C."/>
            <person name="Morata J."/>
            <person name="Symeonidi A."/>
            <person name="Hiss M."/>
            <person name="Muchero W."/>
            <person name="Kamisugi Y."/>
            <person name="Saleh O."/>
            <person name="Blanc G."/>
            <person name="Decker E.L."/>
            <person name="van Gessel N."/>
            <person name="Grimwood J."/>
            <person name="Hayes R.D."/>
            <person name="Graham S.W."/>
            <person name="Gunter L.E."/>
            <person name="McDaniel S.F."/>
            <person name="Hoernstein S.N.W."/>
            <person name="Larsson A."/>
            <person name="Li F.W."/>
            <person name="Perroud P.F."/>
            <person name="Phillips J."/>
            <person name="Ranjan P."/>
            <person name="Rokshar D.S."/>
            <person name="Rothfels C.J."/>
            <person name="Schneider L."/>
            <person name="Shu S."/>
            <person name="Stevenson D.W."/>
            <person name="Thummler F."/>
            <person name="Tillich M."/>
            <person name="Villarreal Aguilar J.C."/>
            <person name="Widiez T."/>
            <person name="Wong G.K."/>
            <person name="Wymore A."/>
            <person name="Zhang Y."/>
            <person name="Zimmer A.D."/>
            <person name="Quatrano R.S."/>
            <person name="Mayer K.F.X."/>
            <person name="Goodstein D."/>
            <person name="Casacuberta J.M."/>
            <person name="Vandepoele K."/>
            <person name="Reski R."/>
            <person name="Cuming A.C."/>
            <person name="Tuskan G.A."/>
            <person name="Maumus F."/>
            <person name="Salse J."/>
            <person name="Schmutz J."/>
            <person name="Rensing S.A."/>
        </authorList>
    </citation>
    <scope>NUCLEOTIDE SEQUENCE [LARGE SCALE GENOMIC DNA]</scope>
    <source>
        <strain evidence="5 6">cv. Gransden 2004</strain>
    </source>
</reference>
<evidence type="ECO:0000259" key="3">
    <source>
        <dbReference type="PROSITE" id="PS50966"/>
    </source>
</evidence>
<keyword evidence="6" id="KW-1185">Reference proteome</keyword>
<reference evidence="5" key="3">
    <citation type="submission" date="2020-12" db="UniProtKB">
        <authorList>
            <consortium name="EnsemblPlants"/>
        </authorList>
    </citation>
    <scope>IDENTIFICATION</scope>
</reference>
<dbReference type="PANTHER" id="PTHR21540:SF0">
    <property type="entry name" value="PHD FAMILY PROTEIN"/>
    <property type="match status" value="1"/>
</dbReference>
<reference evidence="4 6" key="1">
    <citation type="journal article" date="2008" name="Science">
        <title>The Physcomitrella genome reveals evolutionary insights into the conquest of land by plants.</title>
        <authorList>
            <person name="Rensing S."/>
            <person name="Lang D."/>
            <person name="Zimmer A."/>
            <person name="Terry A."/>
            <person name="Salamov A."/>
            <person name="Shapiro H."/>
            <person name="Nishiyama T."/>
            <person name="Perroud P.-F."/>
            <person name="Lindquist E."/>
            <person name="Kamisugi Y."/>
            <person name="Tanahashi T."/>
            <person name="Sakakibara K."/>
            <person name="Fujita T."/>
            <person name="Oishi K."/>
            <person name="Shin-I T."/>
            <person name="Kuroki Y."/>
            <person name="Toyoda A."/>
            <person name="Suzuki Y."/>
            <person name="Hashimoto A."/>
            <person name="Yamaguchi K."/>
            <person name="Sugano A."/>
            <person name="Kohara Y."/>
            <person name="Fujiyama A."/>
            <person name="Anterola A."/>
            <person name="Aoki S."/>
            <person name="Ashton N."/>
            <person name="Barbazuk W.B."/>
            <person name="Barker E."/>
            <person name="Bennetzen J."/>
            <person name="Bezanilla M."/>
            <person name="Blankenship R."/>
            <person name="Cho S.H."/>
            <person name="Dutcher S."/>
            <person name="Estelle M."/>
            <person name="Fawcett J.A."/>
            <person name="Gundlach H."/>
            <person name="Hanada K."/>
            <person name="Heyl A."/>
            <person name="Hicks K.A."/>
            <person name="Hugh J."/>
            <person name="Lohr M."/>
            <person name="Mayer K."/>
            <person name="Melkozernov A."/>
            <person name="Murata T."/>
            <person name="Nelson D."/>
            <person name="Pils B."/>
            <person name="Prigge M."/>
            <person name="Reiss B."/>
            <person name="Renner T."/>
            <person name="Rombauts S."/>
            <person name="Rushton P."/>
            <person name="Sanderfoot A."/>
            <person name="Schween G."/>
            <person name="Shiu S.-H."/>
            <person name="Stueber K."/>
            <person name="Theodoulou F.L."/>
            <person name="Tu H."/>
            <person name="Van de Peer Y."/>
            <person name="Verrier P.J."/>
            <person name="Waters E."/>
            <person name="Wood A."/>
            <person name="Yang L."/>
            <person name="Cove D."/>
            <person name="Cuming A."/>
            <person name="Hasebe M."/>
            <person name="Lucas S."/>
            <person name="Mishler D.B."/>
            <person name="Reski R."/>
            <person name="Grigoriev I."/>
            <person name="Quatrano R.S."/>
            <person name="Boore J.L."/>
        </authorList>
    </citation>
    <scope>NUCLEOTIDE SEQUENCE [LARGE SCALE GENOMIC DNA]</scope>
    <source>
        <strain evidence="5 6">cv. Gransden 2004</strain>
    </source>
</reference>
<evidence type="ECO:0000313" key="4">
    <source>
        <dbReference type="EMBL" id="PNR44767.1"/>
    </source>
</evidence>
<dbReference type="GO" id="GO:0061630">
    <property type="term" value="F:ubiquitin protein ligase activity"/>
    <property type="evidence" value="ECO:0007669"/>
    <property type="project" value="InterPro"/>
</dbReference>
<dbReference type="InterPro" id="IPR039903">
    <property type="entry name" value="Zswim2"/>
</dbReference>
<dbReference type="InterPro" id="IPR007527">
    <property type="entry name" value="Znf_SWIM"/>
</dbReference>
<dbReference type="PaxDb" id="3218-PP1S39_368V6.1"/>
<gene>
    <name evidence="5" type="primary">LOC112288181</name>
    <name evidence="4" type="ORF">PHYPA_014537</name>
</gene>
<dbReference type="PROSITE" id="PS50089">
    <property type="entry name" value="ZF_RING_2"/>
    <property type="match status" value="1"/>
</dbReference>
<proteinExistence type="predicted"/>
<evidence type="ECO:0000256" key="1">
    <source>
        <dbReference type="PROSITE-ProRule" id="PRU00175"/>
    </source>
</evidence>
<dbReference type="CDD" id="cd16494">
    <property type="entry name" value="RING-CH-C4HC3_ZSWM2"/>
    <property type="match status" value="1"/>
</dbReference>
<dbReference type="EMBL" id="ABEU02000011">
    <property type="protein sequence ID" value="PNR44767.1"/>
    <property type="molecule type" value="Genomic_DNA"/>
</dbReference>
<dbReference type="Pfam" id="PF04434">
    <property type="entry name" value="SWIM"/>
    <property type="match status" value="1"/>
</dbReference>
<evidence type="ECO:0000313" key="5">
    <source>
        <dbReference type="EnsemblPlants" id="Pp3c11_3140V3.1"/>
    </source>
</evidence>